<keyword evidence="3 6" id="KW-0812">Transmembrane</keyword>
<feature type="domain" description="ABC3 transporter permease C-terminal" evidence="7">
    <location>
        <begin position="688"/>
        <end position="801"/>
    </location>
</feature>
<feature type="transmembrane region" description="Helical" evidence="6">
    <location>
        <begin position="768"/>
        <end position="789"/>
    </location>
</feature>
<evidence type="ECO:0000256" key="4">
    <source>
        <dbReference type="ARBA" id="ARBA00022989"/>
    </source>
</evidence>
<accession>A0A0Q1HAN3</accession>
<dbReference type="InterPro" id="IPR003838">
    <property type="entry name" value="ABC3_permease_C"/>
</dbReference>
<feature type="transmembrane region" description="Helical" evidence="6">
    <location>
        <begin position="737"/>
        <end position="756"/>
    </location>
</feature>
<evidence type="ECO:0000259" key="7">
    <source>
        <dbReference type="Pfam" id="PF02687"/>
    </source>
</evidence>
<feature type="transmembrane region" description="Helical" evidence="6">
    <location>
        <begin position="688"/>
        <end position="710"/>
    </location>
</feature>
<evidence type="ECO:0000259" key="8">
    <source>
        <dbReference type="Pfam" id="PF12704"/>
    </source>
</evidence>
<feature type="transmembrane region" description="Helical" evidence="6">
    <location>
        <begin position="425"/>
        <end position="444"/>
    </location>
</feature>
<evidence type="ECO:0000256" key="1">
    <source>
        <dbReference type="ARBA" id="ARBA00004651"/>
    </source>
</evidence>
<name>A0A0Q1HAN3_9FLAO</name>
<keyword evidence="10" id="KW-1185">Reference proteome</keyword>
<comment type="subcellular location">
    <subcellularLocation>
        <location evidence="1">Cell membrane</location>
        <topology evidence="1">Multi-pass membrane protein</topology>
    </subcellularLocation>
</comment>
<dbReference type="RefSeq" id="WP_055395869.1">
    <property type="nucleotide sequence ID" value="NZ_LCTZ01000002.1"/>
</dbReference>
<dbReference type="GO" id="GO:0022857">
    <property type="term" value="F:transmembrane transporter activity"/>
    <property type="evidence" value="ECO:0007669"/>
    <property type="project" value="TreeGrafter"/>
</dbReference>
<dbReference type="Proteomes" id="UP000050827">
    <property type="component" value="Unassembled WGS sequence"/>
</dbReference>
<dbReference type="PATRIC" id="fig|1547436.3.peg.2664"/>
<protein>
    <submittedName>
        <fullName evidence="9">Uncharacterized protein</fullName>
    </submittedName>
</protein>
<evidence type="ECO:0000313" key="10">
    <source>
        <dbReference type="Proteomes" id="UP000050827"/>
    </source>
</evidence>
<dbReference type="Pfam" id="PF02687">
    <property type="entry name" value="FtsX"/>
    <property type="match status" value="2"/>
</dbReference>
<sequence length="808" mass="91064">MYKLFFKIATRFLLKNKLYSFINIFGLAIGVASFVLIMLYVNYERSYDKFEGSENVYRPYMDYLEGDTFAPGDAMTYNLSGPTLKEKFPEVLDYVRFYYFEKLTFKVGDRILEQPLGSLSDASYFDIFNYPLLKGNKEVVLAEPYSIVLSKSFAKKLFGNEDPLQKTISAFRDGREAVLTVTGVMEDVPKTAHYRNSFLISYETEKTWTDWGPSAHELNWNMNNYYTYIKVAPNTNAALLRQKIIDSDIEEDTEERHNIEAIESIHLYSNKPYEVSANGSVTRIKFLSAIAFIILILSWLNYVNLSTTKSMERAKEAGIRKVAGAKKSQLIIQSLVESVLLNFIAMAIALTIVLILLPIYNNITGTDLSLTLKSLFGFLPYFAFILLGIIVAGLYPALLLSSYSPAKALKGKIRTSTQGLTIRKGLIVTQFLATIVLLVGTLVVTKQINFLESQPIGADINQTIALRGEVVTSEADSLVVNDFKVLKEELKTLPFVNKTAIAQTYPGDSFDNLSSTRGIKLADGRRVDDKIFYSYHAQPNYFDLIGFEFLAGGTFLPSSDWEGNQVVVNETFLKTMGISSPEEIMNKTISFWGNNDWRVSGVIKDYYHFGLKSPMLPIVIRYQKEVSNLLVKLDSSVTSTAGFGSAISQIETRWKKVFPQSTFNYAFLDQKFEAQYEQDKAFKSAFQIFTLLAIIIASMGLFGLTSYTVVQRKKEIGIRKVNGASITQVLTLLNKDFVKWVGLAFIAAVPISWYAMNQWLEGFTYRTTLSWWIFALAGASALIIALFTVSWQSFKAAIANPVESLRTE</sequence>
<keyword evidence="2" id="KW-1003">Cell membrane</keyword>
<organism evidence="9 10">
    <name type="scientific">Flagellimonas eckloniae</name>
    <dbReference type="NCBI Taxonomy" id="346185"/>
    <lineage>
        <taxon>Bacteria</taxon>
        <taxon>Pseudomonadati</taxon>
        <taxon>Bacteroidota</taxon>
        <taxon>Flavobacteriia</taxon>
        <taxon>Flavobacteriales</taxon>
        <taxon>Flavobacteriaceae</taxon>
        <taxon>Flagellimonas</taxon>
    </lineage>
</organism>
<dbReference type="GO" id="GO:0005886">
    <property type="term" value="C:plasma membrane"/>
    <property type="evidence" value="ECO:0007669"/>
    <property type="project" value="UniProtKB-SubCell"/>
</dbReference>
<feature type="domain" description="MacB-like periplasmic core" evidence="8">
    <location>
        <begin position="20"/>
        <end position="244"/>
    </location>
</feature>
<evidence type="ECO:0000313" key="9">
    <source>
        <dbReference type="EMBL" id="KQC30677.1"/>
    </source>
</evidence>
<dbReference type="PANTHER" id="PTHR30572:SF18">
    <property type="entry name" value="ABC-TYPE MACROLIDE FAMILY EXPORT SYSTEM PERMEASE COMPONENT 2"/>
    <property type="match status" value="1"/>
</dbReference>
<dbReference type="OrthoDB" id="8740261at2"/>
<evidence type="ECO:0000256" key="3">
    <source>
        <dbReference type="ARBA" id="ARBA00022692"/>
    </source>
</evidence>
<proteinExistence type="predicted"/>
<dbReference type="InterPro" id="IPR050250">
    <property type="entry name" value="Macrolide_Exporter_MacB"/>
</dbReference>
<keyword evidence="4 6" id="KW-1133">Transmembrane helix</keyword>
<feature type="domain" description="ABC3 transporter permease C-terminal" evidence="7">
    <location>
        <begin position="289"/>
        <end position="402"/>
    </location>
</feature>
<feature type="transmembrane region" description="Helical" evidence="6">
    <location>
        <begin position="21"/>
        <end position="41"/>
    </location>
</feature>
<evidence type="ECO:0000256" key="6">
    <source>
        <dbReference type="SAM" id="Phobius"/>
    </source>
</evidence>
<dbReference type="Pfam" id="PF12704">
    <property type="entry name" value="MacB_PCD"/>
    <property type="match status" value="1"/>
</dbReference>
<feature type="transmembrane region" description="Helical" evidence="6">
    <location>
        <begin position="339"/>
        <end position="361"/>
    </location>
</feature>
<dbReference type="AlphaFoldDB" id="A0A0Q1HAN3"/>
<evidence type="ECO:0000256" key="5">
    <source>
        <dbReference type="ARBA" id="ARBA00023136"/>
    </source>
</evidence>
<comment type="caution">
    <text evidence="9">The sequence shown here is derived from an EMBL/GenBank/DDBJ whole genome shotgun (WGS) entry which is preliminary data.</text>
</comment>
<dbReference type="STRING" id="346185.AAY42_12900"/>
<gene>
    <name evidence="9" type="ORF">AAY42_12900</name>
</gene>
<evidence type="ECO:0000256" key="2">
    <source>
        <dbReference type="ARBA" id="ARBA00022475"/>
    </source>
</evidence>
<dbReference type="PANTHER" id="PTHR30572">
    <property type="entry name" value="MEMBRANE COMPONENT OF TRANSPORTER-RELATED"/>
    <property type="match status" value="1"/>
</dbReference>
<reference evidence="9 10" key="1">
    <citation type="submission" date="2015-04" db="EMBL/GenBank/DDBJ databases">
        <title>Complete genome of flavobacterium.</title>
        <authorList>
            <person name="Kwon Y.M."/>
            <person name="Kim S.-J."/>
        </authorList>
    </citation>
    <scope>NUCLEOTIDE SEQUENCE [LARGE SCALE GENOMIC DNA]</scope>
    <source>
        <strain evidence="9 10">DK169</strain>
    </source>
</reference>
<keyword evidence="5 6" id="KW-0472">Membrane</keyword>
<dbReference type="EMBL" id="LCTZ01000002">
    <property type="protein sequence ID" value="KQC30677.1"/>
    <property type="molecule type" value="Genomic_DNA"/>
</dbReference>
<feature type="transmembrane region" description="Helical" evidence="6">
    <location>
        <begin position="286"/>
        <end position="305"/>
    </location>
</feature>
<dbReference type="InterPro" id="IPR025857">
    <property type="entry name" value="MacB_PCD"/>
</dbReference>
<feature type="transmembrane region" description="Helical" evidence="6">
    <location>
        <begin position="381"/>
        <end position="404"/>
    </location>
</feature>